<accession>A0A2L2TRS2</accession>
<keyword evidence="3" id="KW-1185">Reference proteome</keyword>
<evidence type="ECO:0000313" key="2">
    <source>
        <dbReference type="EMBL" id="CEI68811.1"/>
    </source>
</evidence>
<dbReference type="Proteomes" id="UP000245910">
    <property type="component" value="Chromosome III"/>
</dbReference>
<name>A0A2L2TRS2_9HYPO</name>
<dbReference type="AlphaFoldDB" id="A0A2L2TRS2"/>
<proteinExistence type="predicted"/>
<reference evidence="3" key="1">
    <citation type="submission" date="2014-10" db="EMBL/GenBank/DDBJ databases">
        <authorList>
            <person name="King R."/>
        </authorList>
    </citation>
    <scope>NUCLEOTIDE SEQUENCE [LARGE SCALE GENOMIC DNA]</scope>
    <source>
        <strain evidence="3">A3/5</strain>
    </source>
</reference>
<protein>
    <submittedName>
        <fullName evidence="2">Uncharacterized protein</fullName>
    </submittedName>
</protein>
<feature type="compositionally biased region" description="Basic and acidic residues" evidence="1">
    <location>
        <begin position="13"/>
        <end position="22"/>
    </location>
</feature>
<feature type="region of interest" description="Disordered" evidence="1">
    <location>
        <begin position="1"/>
        <end position="22"/>
    </location>
</feature>
<sequence>MLRNYGSNRPGQKNHDVQLDKHGQPTVYKANAKPLSGDILAGCLILSLKLRKQFARFMVPTESRTERGKKANPKEGSAVKIGRQDVLMCRRPRENPMVDLDLQSLFQWAAGAIKLESTRAWCTEQE</sequence>
<feature type="compositionally biased region" description="Polar residues" evidence="1">
    <location>
        <begin position="1"/>
        <end position="11"/>
    </location>
</feature>
<dbReference type="EMBL" id="LN649231">
    <property type="protein sequence ID" value="CEI68811.1"/>
    <property type="molecule type" value="Genomic_DNA"/>
</dbReference>
<evidence type="ECO:0000256" key="1">
    <source>
        <dbReference type="SAM" id="MobiDB-lite"/>
    </source>
</evidence>
<organism evidence="2 3">
    <name type="scientific">Fusarium venenatum</name>
    <dbReference type="NCBI Taxonomy" id="56646"/>
    <lineage>
        <taxon>Eukaryota</taxon>
        <taxon>Fungi</taxon>
        <taxon>Dikarya</taxon>
        <taxon>Ascomycota</taxon>
        <taxon>Pezizomycotina</taxon>
        <taxon>Sordariomycetes</taxon>
        <taxon>Hypocreomycetidae</taxon>
        <taxon>Hypocreales</taxon>
        <taxon>Nectriaceae</taxon>
        <taxon>Fusarium</taxon>
    </lineage>
</organism>
<evidence type="ECO:0000313" key="3">
    <source>
        <dbReference type="Proteomes" id="UP000245910"/>
    </source>
</evidence>